<protein>
    <submittedName>
        <fullName evidence="2">Uncharacterized protein</fullName>
    </submittedName>
</protein>
<accession>A0A1Y5RQ23</accession>
<dbReference type="OrthoDB" id="6088067at2"/>
<organism evidence="2 3">
    <name type="scientific">Roseisalinus antarcticus</name>
    <dbReference type="NCBI Taxonomy" id="254357"/>
    <lineage>
        <taxon>Bacteria</taxon>
        <taxon>Pseudomonadati</taxon>
        <taxon>Pseudomonadota</taxon>
        <taxon>Alphaproteobacteria</taxon>
        <taxon>Rhodobacterales</taxon>
        <taxon>Roseobacteraceae</taxon>
        <taxon>Roseisalinus</taxon>
    </lineage>
</organism>
<evidence type="ECO:0000256" key="1">
    <source>
        <dbReference type="SAM" id="SignalP"/>
    </source>
</evidence>
<evidence type="ECO:0000313" key="2">
    <source>
        <dbReference type="EMBL" id="SLN21632.1"/>
    </source>
</evidence>
<dbReference type="EMBL" id="FWFZ01000002">
    <property type="protein sequence ID" value="SLN21632.1"/>
    <property type="molecule type" value="Genomic_DNA"/>
</dbReference>
<keyword evidence="3" id="KW-1185">Reference proteome</keyword>
<dbReference type="AlphaFoldDB" id="A0A1Y5RQ23"/>
<feature type="signal peptide" evidence="1">
    <location>
        <begin position="1"/>
        <end position="18"/>
    </location>
</feature>
<proteinExistence type="predicted"/>
<sequence>MRRAALPLLMMLAQPALADGGRVDEILAEAEAECARIDAGGIQIQDGAVTSADLDGDGLSDDAVVDFSNIFCDYNMSHWHGSGGAPLHFVIDDARSQSWWGFNWIAVDFEDMRVILLARHGSVCDNYGASPCVQALVPTVDGFQVVRMPESEEEAG</sequence>
<dbReference type="RefSeq" id="WP_085877500.1">
    <property type="nucleotide sequence ID" value="NZ_FWFZ01000002.1"/>
</dbReference>
<gene>
    <name evidence="2" type="ORF">ROA7023_00576</name>
</gene>
<reference evidence="2 3" key="1">
    <citation type="submission" date="2017-03" db="EMBL/GenBank/DDBJ databases">
        <authorList>
            <person name="Afonso C.L."/>
            <person name="Miller P.J."/>
            <person name="Scott M.A."/>
            <person name="Spackman E."/>
            <person name="Goraichik I."/>
            <person name="Dimitrov K.M."/>
            <person name="Suarez D.L."/>
            <person name="Swayne D.E."/>
        </authorList>
    </citation>
    <scope>NUCLEOTIDE SEQUENCE [LARGE SCALE GENOMIC DNA]</scope>
    <source>
        <strain evidence="2 3">CECT 7023</strain>
    </source>
</reference>
<evidence type="ECO:0000313" key="3">
    <source>
        <dbReference type="Proteomes" id="UP000193900"/>
    </source>
</evidence>
<name>A0A1Y5RQ23_9RHOB</name>
<dbReference type="Proteomes" id="UP000193900">
    <property type="component" value="Unassembled WGS sequence"/>
</dbReference>
<keyword evidence="1" id="KW-0732">Signal</keyword>
<feature type="chain" id="PRO_5013300406" evidence="1">
    <location>
        <begin position="19"/>
        <end position="156"/>
    </location>
</feature>